<dbReference type="EMBL" id="JBHSEC010000019">
    <property type="protein sequence ID" value="MFC4410753.1"/>
    <property type="molecule type" value="Genomic_DNA"/>
</dbReference>
<evidence type="ECO:0000259" key="2">
    <source>
        <dbReference type="Pfam" id="PF04389"/>
    </source>
</evidence>
<dbReference type="PANTHER" id="PTHR12147:SF26">
    <property type="entry name" value="PEPTIDASE M28 DOMAIN-CONTAINING PROTEIN"/>
    <property type="match status" value="1"/>
</dbReference>
<dbReference type="PANTHER" id="PTHR12147">
    <property type="entry name" value="METALLOPEPTIDASE M28 FAMILY MEMBER"/>
    <property type="match status" value="1"/>
</dbReference>
<feature type="signal peptide" evidence="1">
    <location>
        <begin position="1"/>
        <end position="19"/>
    </location>
</feature>
<dbReference type="InterPro" id="IPR007484">
    <property type="entry name" value="Peptidase_M28"/>
</dbReference>
<feature type="chain" id="PRO_5045927446" evidence="1">
    <location>
        <begin position="20"/>
        <end position="626"/>
    </location>
</feature>
<evidence type="ECO:0000256" key="1">
    <source>
        <dbReference type="SAM" id="SignalP"/>
    </source>
</evidence>
<dbReference type="RefSeq" id="WP_378154948.1">
    <property type="nucleotide sequence ID" value="NZ_JBHSEC010000019.1"/>
</dbReference>
<evidence type="ECO:0000313" key="4">
    <source>
        <dbReference type="Proteomes" id="UP001595817"/>
    </source>
</evidence>
<dbReference type="Proteomes" id="UP001595817">
    <property type="component" value="Unassembled WGS sequence"/>
</dbReference>
<dbReference type="Gene3D" id="3.40.630.10">
    <property type="entry name" value="Zn peptidases"/>
    <property type="match status" value="2"/>
</dbReference>
<proteinExistence type="predicted"/>
<accession>A0ABV8X494</accession>
<dbReference type="SUPFAM" id="SSF53187">
    <property type="entry name" value="Zn-dependent exopeptidases"/>
    <property type="match status" value="1"/>
</dbReference>
<evidence type="ECO:0000313" key="3">
    <source>
        <dbReference type="EMBL" id="MFC4410753.1"/>
    </source>
</evidence>
<gene>
    <name evidence="3" type="ORF">ACFOZY_10035</name>
</gene>
<comment type="caution">
    <text evidence="3">The sequence shown here is derived from an EMBL/GenBank/DDBJ whole genome shotgun (WGS) entry which is preliminary data.</text>
</comment>
<keyword evidence="1" id="KW-0732">Signal</keyword>
<reference evidence="4" key="1">
    <citation type="journal article" date="2019" name="Int. J. Syst. Evol. Microbiol.">
        <title>The Global Catalogue of Microorganisms (GCM) 10K type strain sequencing project: providing services to taxonomists for standard genome sequencing and annotation.</title>
        <authorList>
            <consortium name="The Broad Institute Genomics Platform"/>
            <consortium name="The Broad Institute Genome Sequencing Center for Infectious Disease"/>
            <person name="Wu L."/>
            <person name="Ma J."/>
        </authorList>
    </citation>
    <scope>NUCLEOTIDE SEQUENCE [LARGE SCALE GENOMIC DNA]</scope>
    <source>
        <strain evidence="4">CCUG 59778</strain>
    </source>
</reference>
<dbReference type="Pfam" id="PF04389">
    <property type="entry name" value="Peptidase_M28"/>
    <property type="match status" value="1"/>
</dbReference>
<feature type="domain" description="Peptidase M28" evidence="2">
    <location>
        <begin position="218"/>
        <end position="411"/>
    </location>
</feature>
<sequence>MKGKLSFILVLFSLLFLVAACSDHESSDEKERAELSTEEKILKDIASLSSDEKEGRAPGTKGNGLASEELKKRFKKIGLEPVKGETYSLPFNMHTLNMDEVEKSLVVMLKDGTQKEFPYGDDWLEINPIADKYVELPISFSDGEGKIYVTDGEGKPTGKPRVKFIKTEIFKKYLLNYMSDDTFQISGTLYDYLKEEEQNVEQVQLIFAGKQSPLNPDNVVGKISGKESKKAIVISSNFDHVGKAGNRIFRGSVQNASGVAAMLELAEVLKKESENQGFDADIIFAAFNGEESGLFGSKAFVSEISSNYESVLDINLDSIGYKDGGKIQLIGKGTNSRKAADELSKFAEELNIATTQQFDQFQPMTQSFESFIEEQYQAVNITQENFDLAYSEADQLDVVDVKPIVHTIDIVKGFVLKNHSTDFPKIDPELTMQLLAEETAKQMEGLKFGEYKFFKSEVTGNNEIAFKVNKDLTDEEIKDMKDSLSENGFSINKASITYKLDEEVFKNKDEVNQVFRLDEEKMKPDTVSLGILYNDYNILVTVTEEFDELPEHKDVYNDWLLFEDWKKKDTYNWIIRNISSESNAYSVMAQSYNDSENRSRKPMEREMVEKLVNTFDLQQAIKIIEQ</sequence>
<organism evidence="3 4">
    <name type="scientific">Chungangia koreensis</name>
    <dbReference type="NCBI Taxonomy" id="752657"/>
    <lineage>
        <taxon>Bacteria</taxon>
        <taxon>Bacillati</taxon>
        <taxon>Bacillota</taxon>
        <taxon>Bacilli</taxon>
        <taxon>Lactobacillales</taxon>
        <taxon>Chungangia</taxon>
    </lineage>
</organism>
<protein>
    <submittedName>
        <fullName evidence="3">M28 family metallopeptidase</fullName>
    </submittedName>
</protein>
<name>A0ABV8X494_9LACT</name>
<dbReference type="InterPro" id="IPR045175">
    <property type="entry name" value="M28_fam"/>
</dbReference>
<dbReference type="PROSITE" id="PS51257">
    <property type="entry name" value="PROKAR_LIPOPROTEIN"/>
    <property type="match status" value="1"/>
</dbReference>
<keyword evidence="4" id="KW-1185">Reference proteome</keyword>